<reference evidence="1" key="2">
    <citation type="journal article" date="2007" name="Science">
        <title>Draft genome sequence of the sexually transmitted pathogen Trichomonas vaginalis.</title>
        <authorList>
            <person name="Carlton J.M."/>
            <person name="Hirt R.P."/>
            <person name="Silva J.C."/>
            <person name="Delcher A.L."/>
            <person name="Schatz M."/>
            <person name="Zhao Q."/>
            <person name="Wortman J.R."/>
            <person name="Bidwell S.L."/>
            <person name="Alsmark U.C.M."/>
            <person name="Besteiro S."/>
            <person name="Sicheritz-Ponten T."/>
            <person name="Noel C.J."/>
            <person name="Dacks J.B."/>
            <person name="Foster P.G."/>
            <person name="Simillion C."/>
            <person name="Van de Peer Y."/>
            <person name="Miranda-Saavedra D."/>
            <person name="Barton G.J."/>
            <person name="Westrop G.D."/>
            <person name="Mueller S."/>
            <person name="Dessi D."/>
            <person name="Fiori P.L."/>
            <person name="Ren Q."/>
            <person name="Paulsen I."/>
            <person name="Zhang H."/>
            <person name="Bastida-Corcuera F.D."/>
            <person name="Simoes-Barbosa A."/>
            <person name="Brown M.T."/>
            <person name="Hayes R.D."/>
            <person name="Mukherjee M."/>
            <person name="Okumura C.Y."/>
            <person name="Schneider R."/>
            <person name="Smith A.J."/>
            <person name="Vanacova S."/>
            <person name="Villalvazo M."/>
            <person name="Haas B.J."/>
            <person name="Pertea M."/>
            <person name="Feldblyum T.V."/>
            <person name="Utterback T.R."/>
            <person name="Shu C.L."/>
            <person name="Osoegawa K."/>
            <person name="de Jong P.J."/>
            <person name="Hrdy I."/>
            <person name="Horvathova L."/>
            <person name="Zubacova Z."/>
            <person name="Dolezal P."/>
            <person name="Malik S.B."/>
            <person name="Logsdon J.M. Jr."/>
            <person name="Henze K."/>
            <person name="Gupta A."/>
            <person name="Wang C.C."/>
            <person name="Dunne R.L."/>
            <person name="Upcroft J.A."/>
            <person name="Upcroft P."/>
            <person name="White O."/>
            <person name="Salzberg S.L."/>
            <person name="Tang P."/>
            <person name="Chiu C.-H."/>
            <person name="Lee Y.-S."/>
            <person name="Embley T.M."/>
            <person name="Coombs G.H."/>
            <person name="Mottram J.C."/>
            <person name="Tachezy J."/>
            <person name="Fraser-Liggett C.M."/>
            <person name="Johnson P.J."/>
        </authorList>
    </citation>
    <scope>NUCLEOTIDE SEQUENCE [LARGE SCALE GENOMIC DNA]</scope>
    <source>
        <strain evidence="1">G3</strain>
    </source>
</reference>
<reference evidence="1" key="1">
    <citation type="submission" date="2006-10" db="EMBL/GenBank/DDBJ databases">
        <authorList>
            <person name="Amadeo P."/>
            <person name="Zhao Q."/>
            <person name="Wortman J."/>
            <person name="Fraser-Liggett C."/>
            <person name="Carlton J."/>
        </authorList>
    </citation>
    <scope>NUCLEOTIDE SEQUENCE</scope>
    <source>
        <strain evidence="1">G3</strain>
    </source>
</reference>
<dbReference type="InParanoid" id="A2DXT5"/>
<dbReference type="KEGG" id="tva:4772792"/>
<dbReference type="VEuPathDB" id="TrichDB:TVAG_219780"/>
<dbReference type="Proteomes" id="UP000001542">
    <property type="component" value="Unassembled WGS sequence"/>
</dbReference>
<accession>A2DXT5</accession>
<gene>
    <name evidence="1" type="ORF">TVAG_219780</name>
</gene>
<keyword evidence="2" id="KW-1185">Reference proteome</keyword>
<dbReference type="VEuPathDB" id="TrichDB:TVAGG3_0683460"/>
<dbReference type="AlphaFoldDB" id="A2DXT5"/>
<sequence length="72" mass="8523">MDAMMYIRDHCLKHNIAFKRSTVMKYAHLCQVYNQPHGSYICMGTLSQSVLNRLYTKVSRLYSTKVMKEFIQ</sequence>
<evidence type="ECO:0000313" key="2">
    <source>
        <dbReference type="Proteomes" id="UP000001542"/>
    </source>
</evidence>
<protein>
    <submittedName>
        <fullName evidence="1">Uncharacterized protein</fullName>
    </submittedName>
</protein>
<dbReference type="RefSeq" id="XP_001327018.1">
    <property type="nucleotide sequence ID" value="XM_001326983.1"/>
</dbReference>
<evidence type="ECO:0000313" key="1">
    <source>
        <dbReference type="EMBL" id="EAY14795.1"/>
    </source>
</evidence>
<proteinExistence type="predicted"/>
<dbReference type="EMBL" id="DS113265">
    <property type="protein sequence ID" value="EAY14795.1"/>
    <property type="molecule type" value="Genomic_DNA"/>
</dbReference>
<name>A2DXT5_TRIV3</name>
<organism evidence="1 2">
    <name type="scientific">Trichomonas vaginalis (strain ATCC PRA-98 / G3)</name>
    <dbReference type="NCBI Taxonomy" id="412133"/>
    <lineage>
        <taxon>Eukaryota</taxon>
        <taxon>Metamonada</taxon>
        <taxon>Parabasalia</taxon>
        <taxon>Trichomonadida</taxon>
        <taxon>Trichomonadidae</taxon>
        <taxon>Trichomonas</taxon>
    </lineage>
</organism>